<accession>A0A9D4HSV8</accession>
<keyword evidence="3" id="KW-1185">Reference proteome</keyword>
<organism evidence="2 3">
    <name type="scientific">Dreissena polymorpha</name>
    <name type="common">Zebra mussel</name>
    <name type="synonym">Mytilus polymorpha</name>
    <dbReference type="NCBI Taxonomy" id="45954"/>
    <lineage>
        <taxon>Eukaryota</taxon>
        <taxon>Metazoa</taxon>
        <taxon>Spiralia</taxon>
        <taxon>Lophotrochozoa</taxon>
        <taxon>Mollusca</taxon>
        <taxon>Bivalvia</taxon>
        <taxon>Autobranchia</taxon>
        <taxon>Heteroconchia</taxon>
        <taxon>Euheterodonta</taxon>
        <taxon>Imparidentia</taxon>
        <taxon>Neoheterodontei</taxon>
        <taxon>Myida</taxon>
        <taxon>Dreissenoidea</taxon>
        <taxon>Dreissenidae</taxon>
        <taxon>Dreissena</taxon>
    </lineage>
</organism>
<sequence length="329" mass="37215">MAEGVIGYSESETGSVPRHSSLYSRHSRNYVERVSVEISTIMTRLGYGEEIRLWRVAKYRELGKLHNKAMVSFGLMGAKHYNNMNIIAGSKAEGLTCHLESDIDLLMVLPYSLCVEAGINLHTIEDDIDLFIMDTRVYPGHCKLLLERQGSIRTLLINYSLCDNGYGDVLLRSSFLLDAYLIIPQLCPQYEDLVFLGGMVGEERAGPSLPHTDVKGIFRMDKVLALRCLCPSILNRWASRPCHWPSPVIVQKVVTLGAYLTPVGFKGSESKHMEWRICFNTGETELVNNLHDTQVKVYVILKMIVKDILKPNNKEITSYILKKHSFMAM</sequence>
<gene>
    <name evidence="2" type="ORF">DPMN_040245</name>
</gene>
<dbReference type="PANTHER" id="PTHR10656:SF69">
    <property type="entry name" value="MAB-21-LIKE HHH_H2TH-LIKE DOMAIN-CONTAINING PROTEIN"/>
    <property type="match status" value="1"/>
</dbReference>
<evidence type="ECO:0008006" key="4">
    <source>
        <dbReference type="Google" id="ProtNLM"/>
    </source>
</evidence>
<feature type="region of interest" description="Disordered" evidence="1">
    <location>
        <begin position="1"/>
        <end position="20"/>
    </location>
</feature>
<dbReference type="PANTHER" id="PTHR10656">
    <property type="entry name" value="CELL FATE DETERMINING PROTEIN MAB21-RELATED"/>
    <property type="match status" value="1"/>
</dbReference>
<evidence type="ECO:0000256" key="1">
    <source>
        <dbReference type="SAM" id="MobiDB-lite"/>
    </source>
</evidence>
<dbReference type="EMBL" id="JAIWYP010000011">
    <property type="protein sequence ID" value="KAH3733810.1"/>
    <property type="molecule type" value="Genomic_DNA"/>
</dbReference>
<proteinExistence type="predicted"/>
<reference evidence="2" key="1">
    <citation type="journal article" date="2019" name="bioRxiv">
        <title>The Genome of the Zebra Mussel, Dreissena polymorpha: A Resource for Invasive Species Research.</title>
        <authorList>
            <person name="McCartney M.A."/>
            <person name="Auch B."/>
            <person name="Kono T."/>
            <person name="Mallez S."/>
            <person name="Zhang Y."/>
            <person name="Obille A."/>
            <person name="Becker A."/>
            <person name="Abrahante J.E."/>
            <person name="Garbe J."/>
            <person name="Badalamenti J.P."/>
            <person name="Herman A."/>
            <person name="Mangelson H."/>
            <person name="Liachko I."/>
            <person name="Sullivan S."/>
            <person name="Sone E.D."/>
            <person name="Koren S."/>
            <person name="Silverstein K.A.T."/>
            <person name="Beckman K.B."/>
            <person name="Gohl D.M."/>
        </authorList>
    </citation>
    <scope>NUCLEOTIDE SEQUENCE</scope>
    <source>
        <strain evidence="2">Duluth1</strain>
        <tissue evidence="2">Whole animal</tissue>
    </source>
</reference>
<dbReference type="Gene3D" id="1.10.1410.40">
    <property type="match status" value="1"/>
</dbReference>
<dbReference type="AlphaFoldDB" id="A0A9D4HSV8"/>
<evidence type="ECO:0000313" key="3">
    <source>
        <dbReference type="Proteomes" id="UP000828390"/>
    </source>
</evidence>
<protein>
    <recommendedName>
        <fullName evidence="4">Mab-21-like nucleotidyltransferase domain-containing protein</fullName>
    </recommendedName>
</protein>
<dbReference type="Proteomes" id="UP000828390">
    <property type="component" value="Unassembled WGS sequence"/>
</dbReference>
<reference evidence="2" key="2">
    <citation type="submission" date="2020-11" db="EMBL/GenBank/DDBJ databases">
        <authorList>
            <person name="McCartney M.A."/>
            <person name="Auch B."/>
            <person name="Kono T."/>
            <person name="Mallez S."/>
            <person name="Becker A."/>
            <person name="Gohl D.M."/>
            <person name="Silverstein K.A.T."/>
            <person name="Koren S."/>
            <person name="Bechman K.B."/>
            <person name="Herman A."/>
            <person name="Abrahante J.E."/>
            <person name="Garbe J."/>
        </authorList>
    </citation>
    <scope>NUCLEOTIDE SEQUENCE</scope>
    <source>
        <strain evidence="2">Duluth1</strain>
        <tissue evidence="2">Whole animal</tissue>
    </source>
</reference>
<evidence type="ECO:0000313" key="2">
    <source>
        <dbReference type="EMBL" id="KAH3733810.1"/>
    </source>
</evidence>
<name>A0A9D4HSV8_DREPO</name>
<comment type="caution">
    <text evidence="2">The sequence shown here is derived from an EMBL/GenBank/DDBJ whole genome shotgun (WGS) entry which is preliminary data.</text>
</comment>